<keyword evidence="4 14" id="KW-0813">Transport</keyword>
<keyword evidence="5 14" id="KW-0812">Transmembrane</keyword>
<dbReference type="SUPFAM" id="SSF56784">
    <property type="entry name" value="HAD-like"/>
    <property type="match status" value="1"/>
</dbReference>
<evidence type="ECO:0000256" key="8">
    <source>
        <dbReference type="ARBA" id="ARBA00022946"/>
    </source>
</evidence>
<keyword evidence="6" id="KW-0999">Mitochondrion inner membrane</keyword>
<feature type="transmembrane region" description="Helical" evidence="14">
    <location>
        <begin position="12"/>
        <end position="32"/>
    </location>
</feature>
<dbReference type="AlphaFoldDB" id="A0A3N4HUW8"/>
<evidence type="ECO:0000256" key="7">
    <source>
        <dbReference type="ARBA" id="ARBA00022927"/>
    </source>
</evidence>
<evidence type="ECO:0000256" key="14">
    <source>
        <dbReference type="RuleBase" id="RU365079"/>
    </source>
</evidence>
<reference evidence="17 18" key="1">
    <citation type="journal article" date="2018" name="Nat. Ecol. Evol.">
        <title>Pezizomycetes genomes reveal the molecular basis of ectomycorrhizal truffle lifestyle.</title>
        <authorList>
            <person name="Murat C."/>
            <person name="Payen T."/>
            <person name="Noel B."/>
            <person name="Kuo A."/>
            <person name="Morin E."/>
            <person name="Chen J."/>
            <person name="Kohler A."/>
            <person name="Krizsan K."/>
            <person name="Balestrini R."/>
            <person name="Da Silva C."/>
            <person name="Montanini B."/>
            <person name="Hainaut M."/>
            <person name="Levati E."/>
            <person name="Barry K.W."/>
            <person name="Belfiori B."/>
            <person name="Cichocki N."/>
            <person name="Clum A."/>
            <person name="Dockter R.B."/>
            <person name="Fauchery L."/>
            <person name="Guy J."/>
            <person name="Iotti M."/>
            <person name="Le Tacon F."/>
            <person name="Lindquist E.A."/>
            <person name="Lipzen A."/>
            <person name="Malagnac F."/>
            <person name="Mello A."/>
            <person name="Molinier V."/>
            <person name="Miyauchi S."/>
            <person name="Poulain J."/>
            <person name="Riccioni C."/>
            <person name="Rubini A."/>
            <person name="Sitrit Y."/>
            <person name="Splivallo R."/>
            <person name="Traeger S."/>
            <person name="Wang M."/>
            <person name="Zifcakova L."/>
            <person name="Wipf D."/>
            <person name="Zambonelli A."/>
            <person name="Paolocci F."/>
            <person name="Nowrousian M."/>
            <person name="Ottonello S."/>
            <person name="Baldrian P."/>
            <person name="Spatafora J.W."/>
            <person name="Henrissat B."/>
            <person name="Nagy L.G."/>
            <person name="Aury J.M."/>
            <person name="Wincker P."/>
            <person name="Grigoriev I.V."/>
            <person name="Bonfante P."/>
            <person name="Martin F.M."/>
        </authorList>
    </citation>
    <scope>NUCLEOTIDE SEQUENCE [LARGE SCALE GENOMIC DNA]</scope>
    <source>
        <strain evidence="17 18">RN42</strain>
    </source>
</reference>
<evidence type="ECO:0000256" key="10">
    <source>
        <dbReference type="ARBA" id="ARBA00023010"/>
    </source>
</evidence>
<dbReference type="OrthoDB" id="287041at2759"/>
<keyword evidence="12 14" id="KW-0472">Membrane</keyword>
<dbReference type="EMBL" id="ML119724">
    <property type="protein sequence ID" value="RPA77585.1"/>
    <property type="molecule type" value="Genomic_DNA"/>
</dbReference>
<keyword evidence="7 14" id="KW-0653">Protein transport</keyword>
<keyword evidence="8 14" id="KW-0809">Transit peptide</keyword>
<sequence>YVSSAVQRRERLASLFFAASLLGLLGEIIYLGRPWDPQEATAHPTIPSTWSPIPFTQRIKARIDDYIKYFRDPAFEKLLPDPITDPAFQRPYTLVLSLEDLLVHTEWDQKHGWRMAKRPGLDYFLGYLFQYYELVVFTDLPMQTAMPMVQKINEYPGYIMHALFRDSCAYEGGKYVKDLTYLNRDLSKTIMIDTNPPAWSRQPSNAVKLPPWKGDPRDKTLIALLPFLEYVAAMSISDVRPMIESYGDKDLPSEFARREAIARAKFMAEIEEEKKKSKNSIGGFFGSALGTTRSAEGEKWIFDRMREQGQKAYEETQRSLMESKEEIMKEQAEQERQMQEGMR</sequence>
<dbReference type="CDD" id="cd07521">
    <property type="entry name" value="HAD_FCP1-like"/>
    <property type="match status" value="1"/>
</dbReference>
<evidence type="ECO:0000256" key="4">
    <source>
        <dbReference type="ARBA" id="ARBA00022448"/>
    </source>
</evidence>
<keyword evidence="18" id="KW-1185">Reference proteome</keyword>
<comment type="function">
    <text evidence="13">Essential component of the TIM23 complex, a complex that mediates the translocation of transit peptide-containing proteins across the mitochondrial inner membrane. Required to direct preproteins in transit and direct them to the channel protein TIM23, and possibly facilitates transfer of the translocating proteins from the TOM complex to the TIM23 complex.</text>
</comment>
<feature type="coiled-coil region" evidence="15">
    <location>
        <begin position="306"/>
        <end position="340"/>
    </location>
</feature>
<dbReference type="Pfam" id="PF03031">
    <property type="entry name" value="NIF"/>
    <property type="match status" value="1"/>
</dbReference>
<name>A0A3N4HUW8_ASCIM</name>
<evidence type="ECO:0000259" key="16">
    <source>
        <dbReference type="PROSITE" id="PS50969"/>
    </source>
</evidence>
<dbReference type="STRING" id="1160509.A0A3N4HUW8"/>
<dbReference type="GO" id="GO:0005744">
    <property type="term" value="C:TIM23 mitochondrial import inner membrane translocase complex"/>
    <property type="evidence" value="ECO:0007669"/>
    <property type="project" value="UniProtKB-UniRule"/>
</dbReference>
<evidence type="ECO:0000256" key="2">
    <source>
        <dbReference type="ARBA" id="ARBA00006344"/>
    </source>
</evidence>
<accession>A0A3N4HUW8</accession>
<evidence type="ECO:0000256" key="13">
    <source>
        <dbReference type="ARBA" id="ARBA00059797"/>
    </source>
</evidence>
<dbReference type="InterPro" id="IPR050365">
    <property type="entry name" value="TIM50"/>
</dbReference>
<feature type="domain" description="FCP1 homology" evidence="16">
    <location>
        <begin position="87"/>
        <end position="231"/>
    </location>
</feature>
<evidence type="ECO:0000256" key="12">
    <source>
        <dbReference type="ARBA" id="ARBA00023136"/>
    </source>
</evidence>
<evidence type="ECO:0000256" key="6">
    <source>
        <dbReference type="ARBA" id="ARBA00022792"/>
    </source>
</evidence>
<dbReference type="SMART" id="SM00577">
    <property type="entry name" value="CPDc"/>
    <property type="match status" value="1"/>
</dbReference>
<evidence type="ECO:0000313" key="17">
    <source>
        <dbReference type="EMBL" id="RPA77585.1"/>
    </source>
</evidence>
<evidence type="ECO:0000256" key="5">
    <source>
        <dbReference type="ARBA" id="ARBA00022692"/>
    </source>
</evidence>
<feature type="non-terminal residue" evidence="17">
    <location>
        <position position="343"/>
    </location>
</feature>
<dbReference type="InterPro" id="IPR004274">
    <property type="entry name" value="FCP1_dom"/>
</dbReference>
<dbReference type="InterPro" id="IPR023214">
    <property type="entry name" value="HAD_sf"/>
</dbReference>
<feature type="non-terminal residue" evidence="17">
    <location>
        <position position="1"/>
    </location>
</feature>
<evidence type="ECO:0000256" key="9">
    <source>
        <dbReference type="ARBA" id="ARBA00022989"/>
    </source>
</evidence>
<evidence type="ECO:0000256" key="1">
    <source>
        <dbReference type="ARBA" id="ARBA00004434"/>
    </source>
</evidence>
<evidence type="ECO:0000256" key="15">
    <source>
        <dbReference type="SAM" id="Coils"/>
    </source>
</evidence>
<dbReference type="InterPro" id="IPR036412">
    <property type="entry name" value="HAD-like_sf"/>
</dbReference>
<dbReference type="PROSITE" id="PS50969">
    <property type="entry name" value="FCP1"/>
    <property type="match status" value="1"/>
</dbReference>
<organism evidence="17 18">
    <name type="scientific">Ascobolus immersus RN42</name>
    <dbReference type="NCBI Taxonomy" id="1160509"/>
    <lineage>
        <taxon>Eukaryota</taxon>
        <taxon>Fungi</taxon>
        <taxon>Dikarya</taxon>
        <taxon>Ascomycota</taxon>
        <taxon>Pezizomycotina</taxon>
        <taxon>Pezizomycetes</taxon>
        <taxon>Pezizales</taxon>
        <taxon>Ascobolaceae</taxon>
        <taxon>Ascobolus</taxon>
    </lineage>
</organism>
<keyword evidence="9 14" id="KW-1133">Transmembrane helix</keyword>
<dbReference type="Proteomes" id="UP000275078">
    <property type="component" value="Unassembled WGS sequence"/>
</dbReference>
<comment type="similarity">
    <text evidence="2 14">Belongs to the TIM50 family.</text>
</comment>
<dbReference type="GO" id="GO:0015031">
    <property type="term" value="P:protein transport"/>
    <property type="evidence" value="ECO:0007669"/>
    <property type="project" value="UniProtKB-KW"/>
</dbReference>
<comment type="subunit">
    <text evidence="14">Component of the TIM23 complex.</text>
</comment>
<dbReference type="Gene3D" id="3.40.50.1000">
    <property type="entry name" value="HAD superfamily/HAD-like"/>
    <property type="match status" value="1"/>
</dbReference>
<protein>
    <recommendedName>
        <fullName evidence="3 14">Mitochondrial import inner membrane translocase subunit TIM50</fullName>
    </recommendedName>
</protein>
<proteinExistence type="inferred from homology"/>
<evidence type="ECO:0000256" key="3">
    <source>
        <dbReference type="ARBA" id="ARBA00020799"/>
    </source>
</evidence>
<dbReference type="FunFam" id="3.40.50.1000:FF:000019">
    <property type="entry name" value="Mitochondrial import inner membrane translocase subunit TIM50"/>
    <property type="match status" value="1"/>
</dbReference>
<keyword evidence="15" id="KW-0175">Coiled coil</keyword>
<evidence type="ECO:0000256" key="11">
    <source>
        <dbReference type="ARBA" id="ARBA00023128"/>
    </source>
</evidence>
<comment type="subcellular location">
    <subcellularLocation>
        <location evidence="1 14">Mitochondrion inner membrane</location>
        <topology evidence="1 14">Single-pass membrane protein</topology>
    </subcellularLocation>
</comment>
<keyword evidence="10 14" id="KW-0811">Translocation</keyword>
<keyword evidence="11 14" id="KW-0496">Mitochondrion</keyword>
<gene>
    <name evidence="17" type="ORF">BJ508DRAFT_186435</name>
</gene>
<dbReference type="PANTHER" id="PTHR12210">
    <property type="entry name" value="DULLARD PROTEIN PHOSPHATASE"/>
    <property type="match status" value="1"/>
</dbReference>
<evidence type="ECO:0000313" key="18">
    <source>
        <dbReference type="Proteomes" id="UP000275078"/>
    </source>
</evidence>